<evidence type="ECO:0000256" key="4">
    <source>
        <dbReference type="ARBA" id="ARBA00022989"/>
    </source>
</evidence>
<keyword evidence="5 6" id="KW-0472">Membrane</keyword>
<sequence length="323" mass="34841">MNLNLPDSAIGIIVYLTLFVGVLLLFEGMRAWLSRAESLTEARNRRMRMVKGGKSTDEVLSLLKDPDFATAKGAGSPIARLKKLLRQSGLRISLGVFGLLQVMLGAALFLPASRFLPPLHAGGIAALVAAVLPLLVLVALKEERSKKLTKQLPDALDLMGRGLRVGHPLAATIASVAEDMPDPIGTEFGIIQDQIAYGDEMTAAFHEFAERVGSEDARYLAVSIGIQHGTGGNLARVLDILSTVIRDRQAMTKKIKAVSSEGRLSALILTVLPAIIFMAIHTSTPSFYGDVMDDPLFKPFAAAILGLVIFQGLLLRRLVTFKF</sequence>
<accession>A0ABV7GPK2</accession>
<keyword evidence="4 6" id="KW-1133">Transmembrane helix</keyword>
<reference evidence="9" key="1">
    <citation type="journal article" date="2019" name="Int. J. Syst. Evol. Microbiol.">
        <title>The Global Catalogue of Microorganisms (GCM) 10K type strain sequencing project: providing services to taxonomists for standard genome sequencing and annotation.</title>
        <authorList>
            <consortium name="The Broad Institute Genomics Platform"/>
            <consortium name="The Broad Institute Genome Sequencing Center for Infectious Disease"/>
            <person name="Wu L."/>
            <person name="Ma J."/>
        </authorList>
    </citation>
    <scope>NUCLEOTIDE SEQUENCE [LARGE SCALE GENOMIC DNA]</scope>
    <source>
        <strain evidence="9">KCTC 52366</strain>
    </source>
</reference>
<dbReference type="InterPro" id="IPR042094">
    <property type="entry name" value="T2SS_GspF_sf"/>
</dbReference>
<feature type="transmembrane region" description="Helical" evidence="6">
    <location>
        <begin position="90"/>
        <end position="113"/>
    </location>
</feature>
<protein>
    <submittedName>
        <fullName evidence="8">Type II secretion system F family protein</fullName>
    </submittedName>
</protein>
<evidence type="ECO:0000256" key="1">
    <source>
        <dbReference type="ARBA" id="ARBA00004651"/>
    </source>
</evidence>
<gene>
    <name evidence="8" type="ORF">ACFOGP_12515</name>
</gene>
<keyword evidence="2" id="KW-1003">Cell membrane</keyword>
<evidence type="ECO:0000313" key="9">
    <source>
        <dbReference type="Proteomes" id="UP001595632"/>
    </source>
</evidence>
<dbReference type="PANTHER" id="PTHR35007:SF1">
    <property type="entry name" value="PILUS ASSEMBLY PROTEIN"/>
    <property type="match status" value="1"/>
</dbReference>
<dbReference type="EMBL" id="JBHRTB010000010">
    <property type="protein sequence ID" value="MFC3143538.1"/>
    <property type="molecule type" value="Genomic_DNA"/>
</dbReference>
<keyword evidence="9" id="KW-1185">Reference proteome</keyword>
<comment type="subcellular location">
    <subcellularLocation>
        <location evidence="1">Cell membrane</location>
        <topology evidence="1">Multi-pass membrane protein</topology>
    </subcellularLocation>
</comment>
<dbReference type="InterPro" id="IPR018076">
    <property type="entry name" value="T2SS_GspF_dom"/>
</dbReference>
<evidence type="ECO:0000313" key="8">
    <source>
        <dbReference type="EMBL" id="MFC3143538.1"/>
    </source>
</evidence>
<dbReference type="Pfam" id="PF00482">
    <property type="entry name" value="T2SSF"/>
    <property type="match status" value="1"/>
</dbReference>
<evidence type="ECO:0000256" key="3">
    <source>
        <dbReference type="ARBA" id="ARBA00022692"/>
    </source>
</evidence>
<feature type="transmembrane region" description="Helical" evidence="6">
    <location>
        <begin position="296"/>
        <end position="315"/>
    </location>
</feature>
<dbReference type="Gene3D" id="1.20.81.30">
    <property type="entry name" value="Type II secretion system (T2SS), domain F"/>
    <property type="match status" value="1"/>
</dbReference>
<feature type="transmembrane region" description="Helical" evidence="6">
    <location>
        <begin position="12"/>
        <end position="33"/>
    </location>
</feature>
<feature type="domain" description="Type II secretion system protein GspF" evidence="7">
    <location>
        <begin position="156"/>
        <end position="278"/>
    </location>
</feature>
<comment type="caution">
    <text evidence="8">The sequence shown here is derived from an EMBL/GenBank/DDBJ whole genome shotgun (WGS) entry which is preliminary data.</text>
</comment>
<dbReference type="Proteomes" id="UP001595632">
    <property type="component" value="Unassembled WGS sequence"/>
</dbReference>
<name>A0ABV7GPK2_9RHOB</name>
<feature type="transmembrane region" description="Helical" evidence="6">
    <location>
        <begin position="264"/>
        <end position="284"/>
    </location>
</feature>
<dbReference type="RefSeq" id="WP_275630822.1">
    <property type="nucleotide sequence ID" value="NZ_JARGYD010000001.1"/>
</dbReference>
<evidence type="ECO:0000256" key="5">
    <source>
        <dbReference type="ARBA" id="ARBA00023136"/>
    </source>
</evidence>
<evidence type="ECO:0000256" key="6">
    <source>
        <dbReference type="SAM" id="Phobius"/>
    </source>
</evidence>
<dbReference type="PANTHER" id="PTHR35007">
    <property type="entry name" value="INTEGRAL MEMBRANE PROTEIN-RELATED"/>
    <property type="match status" value="1"/>
</dbReference>
<feature type="transmembrane region" description="Helical" evidence="6">
    <location>
        <begin position="119"/>
        <end position="140"/>
    </location>
</feature>
<organism evidence="8 9">
    <name type="scientific">Psychromarinibacter halotolerans</name>
    <dbReference type="NCBI Taxonomy" id="1775175"/>
    <lineage>
        <taxon>Bacteria</taxon>
        <taxon>Pseudomonadati</taxon>
        <taxon>Pseudomonadota</taxon>
        <taxon>Alphaproteobacteria</taxon>
        <taxon>Rhodobacterales</taxon>
        <taxon>Paracoccaceae</taxon>
        <taxon>Psychromarinibacter</taxon>
    </lineage>
</organism>
<keyword evidence="3 6" id="KW-0812">Transmembrane</keyword>
<evidence type="ECO:0000259" key="7">
    <source>
        <dbReference type="Pfam" id="PF00482"/>
    </source>
</evidence>
<evidence type="ECO:0000256" key="2">
    <source>
        <dbReference type="ARBA" id="ARBA00022475"/>
    </source>
</evidence>
<proteinExistence type="predicted"/>